<dbReference type="EMBL" id="JACKTY010000052">
    <property type="protein sequence ID" value="MCV7230792.1"/>
    <property type="molecule type" value="Genomic_DNA"/>
</dbReference>
<evidence type="ECO:0008006" key="4">
    <source>
        <dbReference type="Google" id="ProtNLM"/>
    </source>
</evidence>
<reference evidence="2 3" key="1">
    <citation type="journal article" date="2022" name="BMC Genomics">
        <title>Comparative genome analysis of mycobacteria focusing on tRNA and non-coding RNA.</title>
        <authorList>
            <person name="Behra P.R.K."/>
            <person name="Pettersson B.M.F."/>
            <person name="Ramesh M."/>
            <person name="Das S."/>
            <person name="Dasgupta S."/>
            <person name="Kirsebom L.A."/>
        </authorList>
    </citation>
    <scope>NUCLEOTIDE SEQUENCE [LARGE SCALE GENOMIC DNA]</scope>
    <source>
        <strain evidence="2 3">DSM 44078</strain>
    </source>
</reference>
<dbReference type="Proteomes" id="UP001526201">
    <property type="component" value="Unassembled WGS sequence"/>
</dbReference>
<protein>
    <recommendedName>
        <fullName evidence="4">PE-PGRS family protein</fullName>
    </recommendedName>
</protein>
<accession>A0ABT3CMW7</accession>
<feature type="compositionally biased region" description="Low complexity" evidence="1">
    <location>
        <begin position="409"/>
        <end position="426"/>
    </location>
</feature>
<organism evidence="2 3">
    <name type="scientific">Mycolicibacterium komossense</name>
    <dbReference type="NCBI Taxonomy" id="1779"/>
    <lineage>
        <taxon>Bacteria</taxon>
        <taxon>Bacillati</taxon>
        <taxon>Actinomycetota</taxon>
        <taxon>Actinomycetes</taxon>
        <taxon>Mycobacteriales</taxon>
        <taxon>Mycobacteriaceae</taxon>
        <taxon>Mycolicibacterium</taxon>
    </lineage>
</organism>
<name>A0ABT3CMW7_9MYCO</name>
<keyword evidence="3" id="KW-1185">Reference proteome</keyword>
<evidence type="ECO:0000313" key="3">
    <source>
        <dbReference type="Proteomes" id="UP001526201"/>
    </source>
</evidence>
<evidence type="ECO:0000313" key="2">
    <source>
        <dbReference type="EMBL" id="MCV7230792.1"/>
    </source>
</evidence>
<feature type="compositionally biased region" description="Polar residues" evidence="1">
    <location>
        <begin position="427"/>
        <end position="439"/>
    </location>
</feature>
<gene>
    <name evidence="2" type="ORF">H7J73_32785</name>
</gene>
<proteinExistence type="predicted"/>
<comment type="caution">
    <text evidence="2">The sequence shown here is derived from an EMBL/GenBank/DDBJ whole genome shotgun (WGS) entry which is preliminary data.</text>
</comment>
<sequence length="439" mass="43156">MQVAVRSYLTAGVAMVGATALIASPISMSPPQVQIPAIYSAQVGLSATVDPITPWLNVVENALTNVAGIGTAVASDPAPALRQLITNWVGYGGTLVTGLTGAGGAAASWATETLPAALQAVAANLAQGNVIDAAQEVNNLIVSVLLIGFPLFDALAIPSQIVDSIARVVTALTSVSTVLPLLSGVLSPVMSVVAALGQQGQAVADALGTGDPLGALSAIINTPAAVTGAFLNGDPDNYPGLLTFLPYAPGAGLIGALLVAIPQAIAAALAPPATARLAAQTAAADVSAVPDATAATITLDAPTGTVIETPQTEVHPVSNVVNAEGGVTLTEVPTVVEQAAQETVVDKTPAGEVDKDAAPDPGIDAKDGNKAVPGEVNGRATSGSSAKAKPTQPGTQTETPSAVDHATPSRSASANAGNSDGSAQAARTTGKSSSVKAGR</sequence>
<feature type="region of interest" description="Disordered" evidence="1">
    <location>
        <begin position="342"/>
        <end position="439"/>
    </location>
</feature>
<dbReference type="RefSeq" id="WP_264072085.1">
    <property type="nucleotide sequence ID" value="NZ_JACKTY010000052.1"/>
</dbReference>
<evidence type="ECO:0000256" key="1">
    <source>
        <dbReference type="SAM" id="MobiDB-lite"/>
    </source>
</evidence>
<feature type="compositionally biased region" description="Basic and acidic residues" evidence="1">
    <location>
        <begin position="352"/>
        <end position="369"/>
    </location>
</feature>